<accession>A0AAV4VLW1</accession>
<gene>
    <name evidence="2" type="ORF">CEXT_774761</name>
</gene>
<name>A0AAV4VLW1_CAEEX</name>
<dbReference type="AlphaFoldDB" id="A0AAV4VLW1"/>
<evidence type="ECO:0000313" key="3">
    <source>
        <dbReference type="Proteomes" id="UP001054945"/>
    </source>
</evidence>
<protein>
    <submittedName>
        <fullName evidence="2">Uncharacterized protein</fullName>
    </submittedName>
</protein>
<reference evidence="2 3" key="1">
    <citation type="submission" date="2021-06" db="EMBL/GenBank/DDBJ databases">
        <title>Caerostris extrusa draft genome.</title>
        <authorList>
            <person name="Kono N."/>
            <person name="Arakawa K."/>
        </authorList>
    </citation>
    <scope>NUCLEOTIDE SEQUENCE [LARGE SCALE GENOMIC DNA]</scope>
</reference>
<evidence type="ECO:0000256" key="1">
    <source>
        <dbReference type="SAM" id="MobiDB-lite"/>
    </source>
</evidence>
<proteinExistence type="predicted"/>
<evidence type="ECO:0000313" key="2">
    <source>
        <dbReference type="EMBL" id="GIY71023.1"/>
    </source>
</evidence>
<keyword evidence="3" id="KW-1185">Reference proteome</keyword>
<dbReference type="EMBL" id="BPLR01014743">
    <property type="protein sequence ID" value="GIY71023.1"/>
    <property type="molecule type" value="Genomic_DNA"/>
</dbReference>
<comment type="caution">
    <text evidence="2">The sequence shown here is derived from an EMBL/GenBank/DDBJ whole genome shotgun (WGS) entry which is preliminary data.</text>
</comment>
<feature type="region of interest" description="Disordered" evidence="1">
    <location>
        <begin position="1"/>
        <end position="25"/>
    </location>
</feature>
<dbReference type="Proteomes" id="UP001054945">
    <property type="component" value="Unassembled WGS sequence"/>
</dbReference>
<sequence>MISTSDVHSKTNGLGKKRKGGRPNGIHILQDIDIAGSFRWNRTEGGGQRPIVKMERLIEGDTQNRDQKRILSCIISSRMKEKFGKSRKERRFSALIRW</sequence>
<organism evidence="2 3">
    <name type="scientific">Caerostris extrusa</name>
    <name type="common">Bark spider</name>
    <name type="synonym">Caerostris bankana</name>
    <dbReference type="NCBI Taxonomy" id="172846"/>
    <lineage>
        <taxon>Eukaryota</taxon>
        <taxon>Metazoa</taxon>
        <taxon>Ecdysozoa</taxon>
        <taxon>Arthropoda</taxon>
        <taxon>Chelicerata</taxon>
        <taxon>Arachnida</taxon>
        <taxon>Araneae</taxon>
        <taxon>Araneomorphae</taxon>
        <taxon>Entelegynae</taxon>
        <taxon>Araneoidea</taxon>
        <taxon>Araneidae</taxon>
        <taxon>Caerostris</taxon>
    </lineage>
</organism>
<feature type="compositionally biased region" description="Polar residues" evidence="1">
    <location>
        <begin position="1"/>
        <end position="12"/>
    </location>
</feature>